<feature type="transmembrane region" description="Helical" evidence="1">
    <location>
        <begin position="56"/>
        <end position="80"/>
    </location>
</feature>
<dbReference type="Proteomes" id="UP000619238">
    <property type="component" value="Unassembled WGS sequence"/>
</dbReference>
<evidence type="ECO:0000313" key="2">
    <source>
        <dbReference type="EMBL" id="MBC8756097.1"/>
    </source>
</evidence>
<organism evidence="2 3">
    <name type="scientific">Kordia aestuariivivens</name>
    <dbReference type="NCBI Taxonomy" id="2759037"/>
    <lineage>
        <taxon>Bacteria</taxon>
        <taxon>Pseudomonadati</taxon>
        <taxon>Bacteroidota</taxon>
        <taxon>Flavobacteriia</taxon>
        <taxon>Flavobacteriales</taxon>
        <taxon>Flavobacteriaceae</taxon>
        <taxon>Kordia</taxon>
    </lineage>
</organism>
<keyword evidence="1" id="KW-0472">Membrane</keyword>
<dbReference type="EMBL" id="JACGWS010000009">
    <property type="protein sequence ID" value="MBC8756097.1"/>
    <property type="molecule type" value="Genomic_DNA"/>
</dbReference>
<evidence type="ECO:0000313" key="3">
    <source>
        <dbReference type="Proteomes" id="UP000619238"/>
    </source>
</evidence>
<gene>
    <name evidence="2" type="ORF">H2O64_15575</name>
</gene>
<accession>A0ABR7QC41</accession>
<comment type="caution">
    <text evidence="2">The sequence shown here is derived from an EMBL/GenBank/DDBJ whole genome shotgun (WGS) entry which is preliminary data.</text>
</comment>
<sequence>MNGIGIIALIIGGIIILVNIIIHFSNLIKIIQYTFATNSLGNYWEYFFKNNFSARALISSLIALVIAIFIFFIIAPFVLYRKYVLKNDIESQLKSGLMLEYLESYPHVNKEGFFHTNIDFLNIKDIQVPITGNLRVDLVMIMGAISEKCEANNKTVDYAVMQKTKLSNKSVATIPVMLSLNDREYPMYLIYTDEHIDQYKELKKSLFQSGYKDCIYFSTEKI</sequence>
<keyword evidence="1" id="KW-0812">Transmembrane</keyword>
<proteinExistence type="predicted"/>
<dbReference type="RefSeq" id="WP_187563135.1">
    <property type="nucleotide sequence ID" value="NZ_JACGWS010000009.1"/>
</dbReference>
<evidence type="ECO:0000256" key="1">
    <source>
        <dbReference type="SAM" id="Phobius"/>
    </source>
</evidence>
<keyword evidence="1" id="KW-1133">Transmembrane helix</keyword>
<reference evidence="2 3" key="1">
    <citation type="submission" date="2020-07" db="EMBL/GenBank/DDBJ databases">
        <title>Description of Kordia aestuariivivens sp. nov., isolated from a tidal flat.</title>
        <authorList>
            <person name="Park S."/>
            <person name="Yoon J.-H."/>
        </authorList>
    </citation>
    <scope>NUCLEOTIDE SEQUENCE [LARGE SCALE GENOMIC DNA]</scope>
    <source>
        <strain evidence="2 3">YSTF-M3</strain>
    </source>
</reference>
<protein>
    <submittedName>
        <fullName evidence="2">Uncharacterized protein</fullName>
    </submittedName>
</protein>
<name>A0ABR7QC41_9FLAO</name>
<keyword evidence="3" id="KW-1185">Reference proteome</keyword>
<feature type="transmembrane region" description="Helical" evidence="1">
    <location>
        <begin position="7"/>
        <end position="36"/>
    </location>
</feature>